<sequence>MQAPSLLRTALSRRSPSLATCTRAQTHLAALRPRSPAYTPPIAASSIAHASRRCYSTPATPPQPQQPRQQEEVQQEEQEKPEPPDHLTPGERAVFDKLLNSLSPVSLSVRDISGGCGSMYGIEIESSVFKGMSVVKQHRLVNEVLREEIGGWHGVQLRTGGGG</sequence>
<dbReference type="Gene3D" id="3.10.20.90">
    <property type="entry name" value="Phosphatidylinositol 3-kinase Catalytic Subunit, Chain A, domain 1"/>
    <property type="match status" value="1"/>
</dbReference>
<accession>A0A9P4QZ21</accession>
<gene>
    <name evidence="4" type="ORF">EJ04DRAFT_490270</name>
</gene>
<dbReference type="PANTHER" id="PTHR46188:SF1">
    <property type="entry name" value="BOLA-LIKE PROTEIN 3"/>
    <property type="match status" value="1"/>
</dbReference>
<dbReference type="SUPFAM" id="SSF82657">
    <property type="entry name" value="BolA-like"/>
    <property type="match status" value="1"/>
</dbReference>
<dbReference type="PANTHER" id="PTHR46188">
    <property type="entry name" value="BOLA-LIKE PROTEIN 3"/>
    <property type="match status" value="1"/>
</dbReference>
<dbReference type="Pfam" id="PF01722">
    <property type="entry name" value="BolA"/>
    <property type="match status" value="1"/>
</dbReference>
<dbReference type="InterPro" id="IPR002634">
    <property type="entry name" value="BolA"/>
</dbReference>
<evidence type="ECO:0000256" key="1">
    <source>
        <dbReference type="ARBA" id="ARBA00005578"/>
    </source>
</evidence>
<name>A0A9P4QZ21_9PLEO</name>
<dbReference type="EMBL" id="ML996127">
    <property type="protein sequence ID" value="KAF2736232.1"/>
    <property type="molecule type" value="Genomic_DNA"/>
</dbReference>
<proteinExistence type="inferred from homology"/>
<keyword evidence="5" id="KW-1185">Reference proteome</keyword>
<dbReference type="OrthoDB" id="203381at2759"/>
<dbReference type="AlphaFoldDB" id="A0A9P4QZ21"/>
<dbReference type="Proteomes" id="UP000799444">
    <property type="component" value="Unassembled WGS sequence"/>
</dbReference>
<dbReference type="GO" id="GO:0005759">
    <property type="term" value="C:mitochondrial matrix"/>
    <property type="evidence" value="ECO:0007669"/>
    <property type="project" value="TreeGrafter"/>
</dbReference>
<reference evidence="4" key="1">
    <citation type="journal article" date="2020" name="Stud. Mycol.">
        <title>101 Dothideomycetes genomes: a test case for predicting lifestyles and emergence of pathogens.</title>
        <authorList>
            <person name="Haridas S."/>
            <person name="Albert R."/>
            <person name="Binder M."/>
            <person name="Bloem J."/>
            <person name="Labutti K."/>
            <person name="Salamov A."/>
            <person name="Andreopoulos B."/>
            <person name="Baker S."/>
            <person name="Barry K."/>
            <person name="Bills G."/>
            <person name="Bluhm B."/>
            <person name="Cannon C."/>
            <person name="Castanera R."/>
            <person name="Culley D."/>
            <person name="Daum C."/>
            <person name="Ezra D."/>
            <person name="Gonzalez J."/>
            <person name="Henrissat B."/>
            <person name="Kuo A."/>
            <person name="Liang C."/>
            <person name="Lipzen A."/>
            <person name="Lutzoni F."/>
            <person name="Magnuson J."/>
            <person name="Mondo S."/>
            <person name="Nolan M."/>
            <person name="Ohm R."/>
            <person name="Pangilinan J."/>
            <person name="Park H.-J."/>
            <person name="Ramirez L."/>
            <person name="Alfaro M."/>
            <person name="Sun H."/>
            <person name="Tritt A."/>
            <person name="Yoshinaga Y."/>
            <person name="Zwiers L.-H."/>
            <person name="Turgeon B."/>
            <person name="Goodwin S."/>
            <person name="Spatafora J."/>
            <person name="Crous P."/>
            <person name="Grigoriev I."/>
        </authorList>
    </citation>
    <scope>NUCLEOTIDE SEQUENCE</scope>
    <source>
        <strain evidence="4">CBS 125425</strain>
    </source>
</reference>
<evidence type="ECO:0000256" key="3">
    <source>
        <dbReference type="SAM" id="MobiDB-lite"/>
    </source>
</evidence>
<feature type="compositionally biased region" description="Basic and acidic residues" evidence="3">
    <location>
        <begin position="77"/>
        <end position="90"/>
    </location>
</feature>
<evidence type="ECO:0000256" key="2">
    <source>
        <dbReference type="RuleBase" id="RU003860"/>
    </source>
</evidence>
<organism evidence="4 5">
    <name type="scientific">Polyplosphaeria fusca</name>
    <dbReference type="NCBI Taxonomy" id="682080"/>
    <lineage>
        <taxon>Eukaryota</taxon>
        <taxon>Fungi</taxon>
        <taxon>Dikarya</taxon>
        <taxon>Ascomycota</taxon>
        <taxon>Pezizomycotina</taxon>
        <taxon>Dothideomycetes</taxon>
        <taxon>Pleosporomycetidae</taxon>
        <taxon>Pleosporales</taxon>
        <taxon>Tetraplosphaeriaceae</taxon>
        <taxon>Polyplosphaeria</taxon>
    </lineage>
</organism>
<protein>
    <submittedName>
        <fullName evidence="4">Bola-like protein</fullName>
    </submittedName>
</protein>
<comment type="similarity">
    <text evidence="1 2">Belongs to the BolA/IbaG family.</text>
</comment>
<dbReference type="InterPro" id="IPR036065">
    <property type="entry name" value="BolA-like_sf"/>
</dbReference>
<feature type="region of interest" description="Disordered" evidence="3">
    <location>
        <begin position="52"/>
        <end position="90"/>
    </location>
</feature>
<comment type="caution">
    <text evidence="4">The sequence shown here is derived from an EMBL/GenBank/DDBJ whole genome shotgun (WGS) entry which is preliminary data.</text>
</comment>
<dbReference type="InterPro" id="IPR052275">
    <property type="entry name" value="Mt_Fe-S_assembly_factor"/>
</dbReference>
<evidence type="ECO:0000313" key="4">
    <source>
        <dbReference type="EMBL" id="KAF2736232.1"/>
    </source>
</evidence>
<evidence type="ECO:0000313" key="5">
    <source>
        <dbReference type="Proteomes" id="UP000799444"/>
    </source>
</evidence>